<evidence type="ECO:0000256" key="1">
    <source>
        <dbReference type="ARBA" id="ARBA00023002"/>
    </source>
</evidence>
<keyword evidence="1" id="KW-0560">Oxidoreductase</keyword>
<feature type="domain" description="NADP-dependent oxidoreductase" evidence="2">
    <location>
        <begin position="1"/>
        <end position="177"/>
    </location>
</feature>
<reference evidence="4" key="1">
    <citation type="submission" date="2016-10" db="EMBL/GenBank/DDBJ databases">
        <authorList>
            <person name="Varghese N."/>
            <person name="Submissions S."/>
        </authorList>
    </citation>
    <scope>NUCLEOTIDE SEQUENCE [LARGE SCALE GENOMIC DNA]</scope>
    <source>
        <strain evidence="4">LMG 26416</strain>
    </source>
</reference>
<protein>
    <submittedName>
        <fullName evidence="3">Aldo/keto reductase family protein</fullName>
    </submittedName>
</protein>
<evidence type="ECO:0000259" key="2">
    <source>
        <dbReference type="Pfam" id="PF00248"/>
    </source>
</evidence>
<keyword evidence="4" id="KW-1185">Reference proteome</keyword>
<dbReference type="RefSeq" id="WP_244283910.1">
    <property type="nucleotide sequence ID" value="NZ_FNSR01000002.1"/>
</dbReference>
<dbReference type="InterPro" id="IPR050791">
    <property type="entry name" value="Aldo-Keto_reductase"/>
</dbReference>
<accession>A0A1H7T0L7</accession>
<dbReference type="AlphaFoldDB" id="A0A1H7T0L7"/>
<evidence type="ECO:0000313" key="4">
    <source>
        <dbReference type="Proteomes" id="UP000199120"/>
    </source>
</evidence>
<sequence>MDDFVASGKVRYLGVSGLPAWKAAQAQTIAHFRGYAPMIAMQVEYSLFERGVERDGVRDAVRELRIGSVSYSPLGRAFLSGKLDDIDTLAPTDFRRFDPRFQDGNIRVNLRIIERIAQIVQIAHAKQVTPSQLAIAWTIEAGAVPIPGTRRVKYLEENVAAANIVLTRAERRALDEAASFGAAAGDRYAAAMRATLGH</sequence>
<dbReference type="GO" id="GO:0016491">
    <property type="term" value="F:oxidoreductase activity"/>
    <property type="evidence" value="ECO:0007669"/>
    <property type="project" value="UniProtKB-KW"/>
</dbReference>
<dbReference type="InterPro" id="IPR036812">
    <property type="entry name" value="NAD(P)_OxRdtase_dom_sf"/>
</dbReference>
<dbReference type="PANTHER" id="PTHR43625:SF40">
    <property type="entry name" value="ALDO-KETO REDUCTASE YAKC [NADP(+)]"/>
    <property type="match status" value="1"/>
</dbReference>
<dbReference type="PANTHER" id="PTHR43625">
    <property type="entry name" value="AFLATOXIN B1 ALDEHYDE REDUCTASE"/>
    <property type="match status" value="1"/>
</dbReference>
<organism evidence="3 4">
    <name type="scientific">Paraburkholderia caballeronis</name>
    <dbReference type="NCBI Taxonomy" id="416943"/>
    <lineage>
        <taxon>Bacteria</taxon>
        <taxon>Pseudomonadati</taxon>
        <taxon>Pseudomonadota</taxon>
        <taxon>Betaproteobacteria</taxon>
        <taxon>Burkholderiales</taxon>
        <taxon>Burkholderiaceae</taxon>
        <taxon>Paraburkholderia</taxon>
    </lineage>
</organism>
<dbReference type="Pfam" id="PF00248">
    <property type="entry name" value="Aldo_ket_red"/>
    <property type="match status" value="1"/>
</dbReference>
<evidence type="ECO:0000313" key="3">
    <source>
        <dbReference type="EMBL" id="SEL77337.1"/>
    </source>
</evidence>
<dbReference type="EMBL" id="FOAJ01000013">
    <property type="protein sequence ID" value="SEL77337.1"/>
    <property type="molecule type" value="Genomic_DNA"/>
</dbReference>
<name>A0A1H7T0L7_9BURK</name>
<gene>
    <name evidence="3" type="ORF">SAMN05192542_113109</name>
</gene>
<dbReference type="SUPFAM" id="SSF51430">
    <property type="entry name" value="NAD(P)-linked oxidoreductase"/>
    <property type="match status" value="1"/>
</dbReference>
<dbReference type="Gene3D" id="3.20.20.100">
    <property type="entry name" value="NADP-dependent oxidoreductase domain"/>
    <property type="match status" value="1"/>
</dbReference>
<dbReference type="Proteomes" id="UP000199120">
    <property type="component" value="Unassembled WGS sequence"/>
</dbReference>
<dbReference type="GO" id="GO:0005737">
    <property type="term" value="C:cytoplasm"/>
    <property type="evidence" value="ECO:0007669"/>
    <property type="project" value="TreeGrafter"/>
</dbReference>
<dbReference type="InterPro" id="IPR023210">
    <property type="entry name" value="NADP_OxRdtase_dom"/>
</dbReference>
<proteinExistence type="predicted"/>